<sequence length="175" mass="19124">MPVPSPRLYRPSSDAPHRPLPPLVARLLFVARTRPSPMQMLILPSVSQKTHKSLCDSGPGCPPSEARPVFRLKPRPNRVKTLCRGALHPLPTSAASPLPSAVVGLPEKARYCSPSLALQPYSRISSKPASTHISFNVLASLQTFPPSSFSHLQRHFNILEQSTFASPRPSVLSLR</sequence>
<evidence type="ECO:0000313" key="1">
    <source>
        <dbReference type="EMBL" id="KAF2749498.1"/>
    </source>
</evidence>
<dbReference type="Proteomes" id="UP000799440">
    <property type="component" value="Unassembled WGS sequence"/>
</dbReference>
<protein>
    <submittedName>
        <fullName evidence="1">Uncharacterized protein</fullName>
    </submittedName>
</protein>
<organism evidence="1 2">
    <name type="scientific">Sporormia fimetaria CBS 119925</name>
    <dbReference type="NCBI Taxonomy" id="1340428"/>
    <lineage>
        <taxon>Eukaryota</taxon>
        <taxon>Fungi</taxon>
        <taxon>Dikarya</taxon>
        <taxon>Ascomycota</taxon>
        <taxon>Pezizomycotina</taxon>
        <taxon>Dothideomycetes</taxon>
        <taxon>Pleosporomycetidae</taxon>
        <taxon>Pleosporales</taxon>
        <taxon>Sporormiaceae</taxon>
        <taxon>Sporormia</taxon>
    </lineage>
</organism>
<accession>A0A6A6VFW8</accession>
<proteinExistence type="predicted"/>
<gene>
    <name evidence="1" type="ORF">M011DRAFT_310183</name>
</gene>
<evidence type="ECO:0000313" key="2">
    <source>
        <dbReference type="Proteomes" id="UP000799440"/>
    </source>
</evidence>
<name>A0A6A6VFW8_9PLEO</name>
<keyword evidence="2" id="KW-1185">Reference proteome</keyword>
<dbReference type="EMBL" id="MU006566">
    <property type="protein sequence ID" value="KAF2749498.1"/>
    <property type="molecule type" value="Genomic_DNA"/>
</dbReference>
<reference evidence="1" key="1">
    <citation type="journal article" date="2020" name="Stud. Mycol.">
        <title>101 Dothideomycetes genomes: a test case for predicting lifestyles and emergence of pathogens.</title>
        <authorList>
            <person name="Haridas S."/>
            <person name="Albert R."/>
            <person name="Binder M."/>
            <person name="Bloem J."/>
            <person name="Labutti K."/>
            <person name="Salamov A."/>
            <person name="Andreopoulos B."/>
            <person name="Baker S."/>
            <person name="Barry K."/>
            <person name="Bills G."/>
            <person name="Bluhm B."/>
            <person name="Cannon C."/>
            <person name="Castanera R."/>
            <person name="Culley D."/>
            <person name="Daum C."/>
            <person name="Ezra D."/>
            <person name="Gonzalez J."/>
            <person name="Henrissat B."/>
            <person name="Kuo A."/>
            <person name="Liang C."/>
            <person name="Lipzen A."/>
            <person name="Lutzoni F."/>
            <person name="Magnuson J."/>
            <person name="Mondo S."/>
            <person name="Nolan M."/>
            <person name="Ohm R."/>
            <person name="Pangilinan J."/>
            <person name="Park H.-J."/>
            <person name="Ramirez L."/>
            <person name="Alfaro M."/>
            <person name="Sun H."/>
            <person name="Tritt A."/>
            <person name="Yoshinaga Y."/>
            <person name="Zwiers L.-H."/>
            <person name="Turgeon B."/>
            <person name="Goodwin S."/>
            <person name="Spatafora J."/>
            <person name="Crous P."/>
            <person name="Grigoriev I."/>
        </authorList>
    </citation>
    <scope>NUCLEOTIDE SEQUENCE</scope>
    <source>
        <strain evidence="1">CBS 119925</strain>
    </source>
</reference>
<dbReference type="AlphaFoldDB" id="A0A6A6VFW8"/>